<sequence length="81" mass="9457">MQSTKHIIKAKLPKIYSHELINNLFAHPYTKVEFITQDLNIHRNTASKYLNQLVDIGVLTKHKLGKDNYYLNNELYALLSD</sequence>
<dbReference type="Gene3D" id="1.10.10.10">
    <property type="entry name" value="Winged helix-like DNA-binding domain superfamily/Winged helix DNA-binding domain"/>
    <property type="match status" value="1"/>
</dbReference>
<dbReference type="InterPro" id="IPR036390">
    <property type="entry name" value="WH_DNA-bd_sf"/>
</dbReference>
<dbReference type="RefSeq" id="WP_242284168.1">
    <property type="nucleotide sequence ID" value="NZ_JAKKSL010000001.1"/>
</dbReference>
<accession>A0ABS9WYH7</accession>
<keyword evidence="3" id="KW-1185">Reference proteome</keyword>
<dbReference type="InterPro" id="IPR048770">
    <property type="entry name" value="SoFic-like_C"/>
</dbReference>
<evidence type="ECO:0000259" key="1">
    <source>
        <dbReference type="Pfam" id="PF21248"/>
    </source>
</evidence>
<dbReference type="InterPro" id="IPR036388">
    <property type="entry name" value="WH-like_DNA-bd_sf"/>
</dbReference>
<dbReference type="GO" id="GO:0003677">
    <property type="term" value="F:DNA binding"/>
    <property type="evidence" value="ECO:0007669"/>
    <property type="project" value="UniProtKB-KW"/>
</dbReference>
<feature type="domain" description="Adenylyltransferase SoFic-like C-terminal" evidence="1">
    <location>
        <begin position="1"/>
        <end position="75"/>
    </location>
</feature>
<dbReference type="Pfam" id="PF21248">
    <property type="entry name" value="SoFic-like_C"/>
    <property type="match status" value="1"/>
</dbReference>
<organism evidence="2 3">
    <name type="scientific">Colwellia maritima</name>
    <dbReference type="NCBI Taxonomy" id="2912588"/>
    <lineage>
        <taxon>Bacteria</taxon>
        <taxon>Pseudomonadati</taxon>
        <taxon>Pseudomonadota</taxon>
        <taxon>Gammaproteobacteria</taxon>
        <taxon>Alteromonadales</taxon>
        <taxon>Colwelliaceae</taxon>
        <taxon>Colwellia</taxon>
    </lineage>
</organism>
<comment type="caution">
    <text evidence="2">The sequence shown here is derived from an EMBL/GenBank/DDBJ whole genome shotgun (WGS) entry which is preliminary data.</text>
</comment>
<evidence type="ECO:0000313" key="3">
    <source>
        <dbReference type="Proteomes" id="UP001139646"/>
    </source>
</evidence>
<dbReference type="SUPFAM" id="SSF46785">
    <property type="entry name" value="Winged helix' DNA-binding domain"/>
    <property type="match status" value="1"/>
</dbReference>
<reference evidence="2" key="1">
    <citation type="submission" date="2022-01" db="EMBL/GenBank/DDBJ databases">
        <title>Colwellia maritima, isolated from seawater.</title>
        <authorList>
            <person name="Kristyanto S."/>
            <person name="Jung J."/>
            <person name="Jeon C.O."/>
        </authorList>
    </citation>
    <scope>NUCLEOTIDE SEQUENCE</scope>
    <source>
        <strain evidence="2">MSW7</strain>
    </source>
</reference>
<dbReference type="Proteomes" id="UP001139646">
    <property type="component" value="Unassembled WGS sequence"/>
</dbReference>
<evidence type="ECO:0000313" key="2">
    <source>
        <dbReference type="EMBL" id="MCI2283024.1"/>
    </source>
</evidence>
<name>A0ABS9WYH7_9GAMM</name>
<protein>
    <submittedName>
        <fullName evidence="2">DNA-binding protein</fullName>
    </submittedName>
</protein>
<keyword evidence="2" id="KW-0238">DNA-binding</keyword>
<gene>
    <name evidence="2" type="ORF">L3081_05955</name>
</gene>
<proteinExistence type="predicted"/>
<dbReference type="EMBL" id="JAKKSL010000001">
    <property type="protein sequence ID" value="MCI2283024.1"/>
    <property type="molecule type" value="Genomic_DNA"/>
</dbReference>